<accession>A0A8J2RYJ6</accession>
<proteinExistence type="predicted"/>
<evidence type="ECO:0000313" key="2">
    <source>
        <dbReference type="Proteomes" id="UP000789390"/>
    </source>
</evidence>
<sequence>MAICSLQLADFAEAFWVAVGESRDSSMYSEAIPKRTKEFRIGIYNEKMCVGMVSGDGLTETSSPEQNYGFQQFRRLFFTAKRYDIEINVCINTVIKEEVDEILFSKT</sequence>
<reference evidence="1" key="1">
    <citation type="submission" date="2021-11" db="EMBL/GenBank/DDBJ databases">
        <authorList>
            <person name="Schell T."/>
        </authorList>
    </citation>
    <scope>NUCLEOTIDE SEQUENCE</scope>
    <source>
        <strain evidence="1">M5</strain>
    </source>
</reference>
<dbReference type="AlphaFoldDB" id="A0A8J2RYJ6"/>
<keyword evidence="2" id="KW-1185">Reference proteome</keyword>
<dbReference type="Proteomes" id="UP000789390">
    <property type="component" value="Unassembled WGS sequence"/>
</dbReference>
<evidence type="ECO:0000313" key="1">
    <source>
        <dbReference type="EMBL" id="CAH0105779.1"/>
    </source>
</evidence>
<name>A0A8J2RYJ6_9CRUS</name>
<dbReference type="EMBL" id="CAKKLH010000201">
    <property type="protein sequence ID" value="CAH0105779.1"/>
    <property type="molecule type" value="Genomic_DNA"/>
</dbReference>
<gene>
    <name evidence="1" type="ORF">DGAL_LOCUS8850</name>
</gene>
<organism evidence="1 2">
    <name type="scientific">Daphnia galeata</name>
    <dbReference type="NCBI Taxonomy" id="27404"/>
    <lineage>
        <taxon>Eukaryota</taxon>
        <taxon>Metazoa</taxon>
        <taxon>Ecdysozoa</taxon>
        <taxon>Arthropoda</taxon>
        <taxon>Crustacea</taxon>
        <taxon>Branchiopoda</taxon>
        <taxon>Diplostraca</taxon>
        <taxon>Cladocera</taxon>
        <taxon>Anomopoda</taxon>
        <taxon>Daphniidae</taxon>
        <taxon>Daphnia</taxon>
    </lineage>
</organism>
<protein>
    <submittedName>
        <fullName evidence="1">Uncharacterized protein</fullName>
    </submittedName>
</protein>
<comment type="caution">
    <text evidence="1">The sequence shown here is derived from an EMBL/GenBank/DDBJ whole genome shotgun (WGS) entry which is preliminary data.</text>
</comment>